<dbReference type="PANTHER" id="PTHR42987">
    <property type="entry name" value="PEPTIDASE S49"/>
    <property type="match status" value="1"/>
</dbReference>
<dbReference type="Pfam" id="PF08496">
    <property type="entry name" value="Peptidase_S49_N"/>
    <property type="match status" value="1"/>
</dbReference>
<keyword evidence="4 14" id="KW-0645">Protease</keyword>
<dbReference type="InterPro" id="IPR029045">
    <property type="entry name" value="ClpP/crotonase-like_dom_sf"/>
</dbReference>
<dbReference type="Gene3D" id="3.90.226.10">
    <property type="entry name" value="2-enoyl-CoA Hydratase, Chain A, domain 1"/>
    <property type="match status" value="1"/>
</dbReference>
<name>A0ABU3VZW6_9GAMM</name>
<dbReference type="InterPro" id="IPR047272">
    <property type="entry name" value="S49_SppA_C"/>
</dbReference>
<dbReference type="InterPro" id="IPR002142">
    <property type="entry name" value="Peptidase_S49"/>
</dbReference>
<feature type="domain" description="Peptidase S49 N-terminal proteobacteria" evidence="13">
    <location>
        <begin position="2"/>
        <end position="168"/>
    </location>
</feature>
<protein>
    <submittedName>
        <fullName evidence="14">Protease SohB</fullName>
        <ecNumber evidence="14">3.4.21.-</ecNumber>
    </submittedName>
</protein>
<evidence type="ECO:0000313" key="15">
    <source>
        <dbReference type="Proteomes" id="UP001269819"/>
    </source>
</evidence>
<keyword evidence="6 14" id="KW-0378">Hydrolase</keyword>
<proteinExistence type="inferred from homology"/>
<keyword evidence="7" id="KW-0720">Serine protease</keyword>
<gene>
    <name evidence="14" type="primary">sohB</name>
    <name evidence="14" type="ORF">RYS15_14195</name>
</gene>
<evidence type="ECO:0000256" key="2">
    <source>
        <dbReference type="ARBA" id="ARBA00008683"/>
    </source>
</evidence>
<dbReference type="Gene3D" id="6.20.330.10">
    <property type="match status" value="1"/>
</dbReference>
<dbReference type="EMBL" id="JAWIIJ010000009">
    <property type="protein sequence ID" value="MDV2079837.1"/>
    <property type="molecule type" value="Genomic_DNA"/>
</dbReference>
<dbReference type="GO" id="GO:0008233">
    <property type="term" value="F:peptidase activity"/>
    <property type="evidence" value="ECO:0007669"/>
    <property type="project" value="UniProtKB-KW"/>
</dbReference>
<comment type="subcellular location">
    <subcellularLocation>
        <location evidence="1">Cell membrane</location>
    </subcellularLocation>
</comment>
<accession>A0ABU3VZW6</accession>
<comment type="similarity">
    <text evidence="2">Belongs to the peptidase S49 family.</text>
</comment>
<feature type="compositionally biased region" description="Low complexity" evidence="10">
    <location>
        <begin position="95"/>
        <end position="105"/>
    </location>
</feature>
<evidence type="ECO:0000256" key="11">
    <source>
        <dbReference type="SAM" id="Phobius"/>
    </source>
</evidence>
<evidence type="ECO:0000256" key="6">
    <source>
        <dbReference type="ARBA" id="ARBA00022801"/>
    </source>
</evidence>
<comment type="caution">
    <text evidence="14">The sequence shown here is derived from an EMBL/GenBank/DDBJ whole genome shotgun (WGS) entry which is preliminary data.</text>
</comment>
<reference evidence="14 15" key="1">
    <citation type="submission" date="2023-10" db="EMBL/GenBank/DDBJ databases">
        <title>Characteristics and mechanism of a salt-tolerant marine origin heterotrophic nitrifying- aerobic denitrifying bacteria Marinobacter xestospongiae HN1.</title>
        <authorList>
            <person name="Qi R."/>
        </authorList>
    </citation>
    <scope>NUCLEOTIDE SEQUENCE [LARGE SCALE GENOMIC DNA]</scope>
    <source>
        <strain evidence="14 15">HN1</strain>
    </source>
</reference>
<evidence type="ECO:0000256" key="5">
    <source>
        <dbReference type="ARBA" id="ARBA00022692"/>
    </source>
</evidence>
<evidence type="ECO:0000256" key="7">
    <source>
        <dbReference type="ARBA" id="ARBA00022825"/>
    </source>
</evidence>
<dbReference type="InterPro" id="IPR013703">
    <property type="entry name" value="Peptidase_S49_N_proteobac"/>
</dbReference>
<feature type="region of interest" description="Disordered" evidence="10">
    <location>
        <begin position="72"/>
        <end position="105"/>
    </location>
</feature>
<keyword evidence="3" id="KW-1003">Cell membrane</keyword>
<evidence type="ECO:0000256" key="3">
    <source>
        <dbReference type="ARBA" id="ARBA00022475"/>
    </source>
</evidence>
<dbReference type="PANTHER" id="PTHR42987:SF4">
    <property type="entry name" value="PROTEASE SOHB-RELATED"/>
    <property type="match status" value="1"/>
</dbReference>
<dbReference type="GO" id="GO:0006508">
    <property type="term" value="P:proteolysis"/>
    <property type="evidence" value="ECO:0007669"/>
    <property type="project" value="UniProtKB-KW"/>
</dbReference>
<dbReference type="NCBIfam" id="NF008745">
    <property type="entry name" value="PRK11778.1"/>
    <property type="match status" value="1"/>
</dbReference>
<evidence type="ECO:0000313" key="14">
    <source>
        <dbReference type="EMBL" id="MDV2079837.1"/>
    </source>
</evidence>
<dbReference type="RefSeq" id="WP_316974319.1">
    <property type="nucleotide sequence ID" value="NZ_JAWIIJ010000009.1"/>
</dbReference>
<evidence type="ECO:0000256" key="10">
    <source>
        <dbReference type="SAM" id="MobiDB-lite"/>
    </source>
</evidence>
<dbReference type="Proteomes" id="UP001269819">
    <property type="component" value="Unassembled WGS sequence"/>
</dbReference>
<feature type="transmembrane region" description="Helical" evidence="11">
    <location>
        <begin position="7"/>
        <end position="29"/>
    </location>
</feature>
<evidence type="ECO:0000256" key="1">
    <source>
        <dbReference type="ARBA" id="ARBA00004236"/>
    </source>
</evidence>
<keyword evidence="15" id="KW-1185">Reference proteome</keyword>
<dbReference type="CDD" id="cd07023">
    <property type="entry name" value="S49_Sppa_N_C"/>
    <property type="match status" value="1"/>
</dbReference>
<keyword evidence="9 11" id="KW-0472">Membrane</keyword>
<dbReference type="Pfam" id="PF01343">
    <property type="entry name" value="Peptidase_S49"/>
    <property type="match status" value="1"/>
</dbReference>
<keyword evidence="8 11" id="KW-1133">Transmembrane helix</keyword>
<feature type="domain" description="Peptidase S49" evidence="12">
    <location>
        <begin position="172"/>
        <end position="318"/>
    </location>
</feature>
<evidence type="ECO:0000256" key="4">
    <source>
        <dbReference type="ARBA" id="ARBA00022670"/>
    </source>
</evidence>
<evidence type="ECO:0000256" key="8">
    <source>
        <dbReference type="ARBA" id="ARBA00022989"/>
    </source>
</evidence>
<dbReference type="SUPFAM" id="SSF52096">
    <property type="entry name" value="ClpP/crotonase"/>
    <property type="match status" value="1"/>
</dbReference>
<organism evidence="14 15">
    <name type="scientific">Marinobacter xestospongiae</name>
    <dbReference type="NCBI Taxonomy" id="994319"/>
    <lineage>
        <taxon>Bacteria</taxon>
        <taxon>Pseudomonadati</taxon>
        <taxon>Pseudomonadota</taxon>
        <taxon>Gammaproteobacteria</taxon>
        <taxon>Pseudomonadales</taxon>
        <taxon>Marinobacteraceae</taxon>
        <taxon>Marinobacter</taxon>
    </lineage>
</organism>
<evidence type="ECO:0000259" key="12">
    <source>
        <dbReference type="Pfam" id="PF01343"/>
    </source>
</evidence>
<keyword evidence="5 11" id="KW-0812">Transmembrane</keyword>
<evidence type="ECO:0000256" key="9">
    <source>
        <dbReference type="ARBA" id="ARBA00023136"/>
    </source>
</evidence>
<evidence type="ECO:0000259" key="13">
    <source>
        <dbReference type="Pfam" id="PF08496"/>
    </source>
</evidence>
<sequence length="360" mass="39586">MEFLSDYGLFLAKAVTLVIAVVVVVSVIVSAAHRNQGGQEGDGELRTRKLNDHYRKLKEALQAKLMDDQERKIWQKQQKKQRKAEDKARKQALKASADSPDSDSGASAKARVFVLDFDGDIKASDTDNLRKAVTGVLSVAEPGRDEVVVRLESGGGLVHAYGLASAQLDRIRDKGIALTACVDKVAASGGYMMACVADRIVASPFAVIGSIGVVAQLPNFHRFLQKNDVDFEVLTAGEHKRTLTIFGENTDKGRQKFLADLEDTHGLFKEYVSQRRPDLDIGAVANGDIWFGKRALDVHLIDEIRTSDEYLIEACDRADVITVSFHHKRSVAEKLGLAASGAIEHGFWRLISAFRNQKIQ</sequence>
<dbReference type="EC" id="3.4.21.-" evidence="14"/>